<reference evidence="2 3" key="1">
    <citation type="submission" date="2016-10" db="EMBL/GenBank/DDBJ databases">
        <authorList>
            <person name="de Groot N.N."/>
        </authorList>
    </citation>
    <scope>NUCLEOTIDE SEQUENCE [LARGE SCALE GENOMIC DNA]</scope>
    <source>
        <strain evidence="2 3">DSM 13760</strain>
    </source>
</reference>
<dbReference type="GO" id="GO:0016301">
    <property type="term" value="F:kinase activity"/>
    <property type="evidence" value="ECO:0007669"/>
    <property type="project" value="UniProtKB-KW"/>
</dbReference>
<dbReference type="AlphaFoldDB" id="A0A1H9S742"/>
<dbReference type="STRING" id="142588.SAMN04488559_106122"/>
<dbReference type="Proteomes" id="UP000198948">
    <property type="component" value="Unassembled WGS sequence"/>
</dbReference>
<dbReference type="PANTHER" id="PTHR40086">
    <property type="entry name" value="PHOSPHOTRANSFERASE YTMP-RELATED"/>
    <property type="match status" value="1"/>
</dbReference>
<keyword evidence="3" id="KW-1185">Reference proteome</keyword>
<gene>
    <name evidence="2" type="ORF">SAMN04488559_106122</name>
</gene>
<keyword evidence="2" id="KW-0418">Kinase</keyword>
<dbReference type="PANTHER" id="PTHR40086:SF1">
    <property type="entry name" value="CELL CYCLE REGULATOR CCRZ"/>
    <property type="match status" value="1"/>
</dbReference>
<dbReference type="EMBL" id="FOHA01000006">
    <property type="protein sequence ID" value="SER80852.1"/>
    <property type="molecule type" value="Genomic_DNA"/>
</dbReference>
<organism evidence="2 3">
    <name type="scientific">Isobaculum melis</name>
    <dbReference type="NCBI Taxonomy" id="142588"/>
    <lineage>
        <taxon>Bacteria</taxon>
        <taxon>Bacillati</taxon>
        <taxon>Bacillota</taxon>
        <taxon>Bacilli</taxon>
        <taxon>Lactobacillales</taxon>
        <taxon>Carnobacteriaceae</taxon>
        <taxon>Isobaculum</taxon>
    </lineage>
</organism>
<dbReference type="RefSeq" id="WP_092651635.1">
    <property type="nucleotide sequence ID" value="NZ_FOHA01000006.1"/>
</dbReference>
<evidence type="ECO:0000313" key="3">
    <source>
        <dbReference type="Proteomes" id="UP000198948"/>
    </source>
</evidence>
<name>A0A1H9S742_9LACT</name>
<dbReference type="InterPro" id="IPR011009">
    <property type="entry name" value="Kinase-like_dom_sf"/>
</dbReference>
<evidence type="ECO:0000313" key="2">
    <source>
        <dbReference type="EMBL" id="SER80852.1"/>
    </source>
</evidence>
<evidence type="ECO:0000259" key="1">
    <source>
        <dbReference type="Pfam" id="PF01636"/>
    </source>
</evidence>
<dbReference type="Gene3D" id="3.90.1200.10">
    <property type="match status" value="1"/>
</dbReference>
<dbReference type="SUPFAM" id="SSF56112">
    <property type="entry name" value="Protein kinase-like (PK-like)"/>
    <property type="match status" value="1"/>
</dbReference>
<dbReference type="InterPro" id="IPR052077">
    <property type="entry name" value="CcrZ_PhaseVar_Mediator"/>
</dbReference>
<dbReference type="OrthoDB" id="3171511at2"/>
<feature type="domain" description="Aminoglycoside phosphotransferase" evidence="1">
    <location>
        <begin position="40"/>
        <end position="212"/>
    </location>
</feature>
<dbReference type="Pfam" id="PF01636">
    <property type="entry name" value="APH"/>
    <property type="match status" value="1"/>
</dbReference>
<dbReference type="InterPro" id="IPR002575">
    <property type="entry name" value="Aminoglycoside_PTrfase"/>
</dbReference>
<accession>A0A1H9S742</accession>
<sequence>MEFDLDTGWQLLPAGGDTGRAYIGIRAEEKVFLKRNSSPFLAALSLEGVTPRLVWTKRMGNGDVLTAQEWLNGRVLLKEEMDSPQVAKLLRKIHTSLPLKKMLKRVGGVKTTPADFLELFQMDLDPELKGHPLIKKVQQKLTEESKSLPNVSVSVCHGDIYRKNWLLSDESKLYLVDWDMALLADPVIDISMLLYQYVAREKWSEWLLEYGEPLTPDLLKRISWYGMINLLNRIKQYHQKGRFHEMNHDLMLLEKVFQPTESFPNLSVD</sequence>
<protein>
    <submittedName>
        <fullName evidence="2">Thiamine kinase</fullName>
    </submittedName>
</protein>
<keyword evidence="2" id="KW-0808">Transferase</keyword>
<proteinExistence type="predicted"/>